<reference evidence="2" key="1">
    <citation type="journal article" date="2013" name="Nature">
        <title>Draft genome of the wheat A-genome progenitor Triticum urartu.</title>
        <authorList>
            <person name="Ling H.Q."/>
            <person name="Zhao S."/>
            <person name="Liu D."/>
            <person name="Wang J."/>
            <person name="Sun H."/>
            <person name="Zhang C."/>
            <person name="Fan H."/>
            <person name="Li D."/>
            <person name="Dong L."/>
            <person name="Tao Y."/>
            <person name="Gao C."/>
            <person name="Wu H."/>
            <person name="Li Y."/>
            <person name="Cui Y."/>
            <person name="Guo X."/>
            <person name="Zheng S."/>
            <person name="Wang B."/>
            <person name="Yu K."/>
            <person name="Liang Q."/>
            <person name="Yang W."/>
            <person name="Lou X."/>
            <person name="Chen J."/>
            <person name="Feng M."/>
            <person name="Jian J."/>
            <person name="Zhang X."/>
            <person name="Luo G."/>
            <person name="Jiang Y."/>
            <person name="Liu J."/>
            <person name="Wang Z."/>
            <person name="Sha Y."/>
            <person name="Zhang B."/>
            <person name="Wu H."/>
            <person name="Tang D."/>
            <person name="Shen Q."/>
            <person name="Xue P."/>
            <person name="Zou S."/>
            <person name="Wang X."/>
            <person name="Liu X."/>
            <person name="Wang F."/>
            <person name="Yang Y."/>
            <person name="An X."/>
            <person name="Dong Z."/>
            <person name="Zhang K."/>
            <person name="Zhang X."/>
            <person name="Luo M.C."/>
            <person name="Dvorak J."/>
            <person name="Tong Y."/>
            <person name="Wang J."/>
            <person name="Yang H."/>
            <person name="Li Z."/>
            <person name="Wang D."/>
            <person name="Zhang A."/>
            <person name="Wang J."/>
        </authorList>
    </citation>
    <scope>NUCLEOTIDE SEQUENCE</scope>
    <source>
        <strain evidence="2">cv. G1812</strain>
    </source>
</reference>
<reference evidence="1" key="3">
    <citation type="submission" date="2022-06" db="UniProtKB">
        <authorList>
            <consortium name="EnsemblPlants"/>
        </authorList>
    </citation>
    <scope>IDENTIFICATION</scope>
</reference>
<protein>
    <submittedName>
        <fullName evidence="1">Uncharacterized protein</fullName>
    </submittedName>
</protein>
<organism evidence="1 2">
    <name type="scientific">Triticum urartu</name>
    <name type="common">Red wild einkorn</name>
    <name type="synonym">Crithodium urartu</name>
    <dbReference type="NCBI Taxonomy" id="4572"/>
    <lineage>
        <taxon>Eukaryota</taxon>
        <taxon>Viridiplantae</taxon>
        <taxon>Streptophyta</taxon>
        <taxon>Embryophyta</taxon>
        <taxon>Tracheophyta</taxon>
        <taxon>Spermatophyta</taxon>
        <taxon>Magnoliopsida</taxon>
        <taxon>Liliopsida</taxon>
        <taxon>Poales</taxon>
        <taxon>Poaceae</taxon>
        <taxon>BOP clade</taxon>
        <taxon>Pooideae</taxon>
        <taxon>Triticodae</taxon>
        <taxon>Triticeae</taxon>
        <taxon>Triticinae</taxon>
        <taxon>Triticum</taxon>
    </lineage>
</organism>
<dbReference type="Proteomes" id="UP000015106">
    <property type="component" value="Chromosome 7"/>
</dbReference>
<evidence type="ECO:0000313" key="2">
    <source>
        <dbReference type="Proteomes" id="UP000015106"/>
    </source>
</evidence>
<name>A0A8R7UWG3_TRIUA</name>
<proteinExistence type="predicted"/>
<keyword evidence="2" id="KW-1185">Reference proteome</keyword>
<sequence>MPFFSCVFVVKSDQTQVIYDPTIQIELPMNILEYCEVQLLLFKAMMCRQIA</sequence>
<dbReference type="AlphaFoldDB" id="A0A8R7UWG3"/>
<reference evidence="1" key="2">
    <citation type="submission" date="2018-03" db="EMBL/GenBank/DDBJ databases">
        <title>The Triticum urartu genome reveals the dynamic nature of wheat genome evolution.</title>
        <authorList>
            <person name="Ling H."/>
            <person name="Ma B."/>
            <person name="Shi X."/>
            <person name="Liu H."/>
            <person name="Dong L."/>
            <person name="Sun H."/>
            <person name="Cao Y."/>
            <person name="Gao Q."/>
            <person name="Zheng S."/>
            <person name="Li Y."/>
            <person name="Yu Y."/>
            <person name="Du H."/>
            <person name="Qi M."/>
            <person name="Li Y."/>
            <person name="Yu H."/>
            <person name="Cui Y."/>
            <person name="Wang N."/>
            <person name="Chen C."/>
            <person name="Wu H."/>
            <person name="Zhao Y."/>
            <person name="Zhang J."/>
            <person name="Li Y."/>
            <person name="Zhou W."/>
            <person name="Zhang B."/>
            <person name="Hu W."/>
            <person name="Eijk M."/>
            <person name="Tang J."/>
            <person name="Witsenboer H."/>
            <person name="Zhao S."/>
            <person name="Li Z."/>
            <person name="Zhang A."/>
            <person name="Wang D."/>
            <person name="Liang C."/>
        </authorList>
    </citation>
    <scope>NUCLEOTIDE SEQUENCE [LARGE SCALE GENOMIC DNA]</scope>
    <source>
        <strain evidence="1">cv. G1812</strain>
    </source>
</reference>
<evidence type="ECO:0000313" key="1">
    <source>
        <dbReference type="EnsemblPlants" id="TuG1812G0700000188.01.T01.cds261633"/>
    </source>
</evidence>
<accession>A0A8R7UWG3</accession>
<dbReference type="Gramene" id="TuG1812G0700000188.01.T01">
    <property type="protein sequence ID" value="TuG1812G0700000188.01.T01.cds261633"/>
    <property type="gene ID" value="TuG1812G0700000188.01"/>
</dbReference>
<dbReference type="EnsemblPlants" id="TuG1812G0700000188.01.T01">
    <property type="protein sequence ID" value="TuG1812G0700000188.01.T01.cds261633"/>
    <property type="gene ID" value="TuG1812G0700000188.01"/>
</dbReference>